<dbReference type="AlphaFoldDB" id="A0A6J7HLM2"/>
<name>A0A6J7HLM2_9ZZZZ</name>
<organism evidence="1">
    <name type="scientific">freshwater metagenome</name>
    <dbReference type="NCBI Taxonomy" id="449393"/>
    <lineage>
        <taxon>unclassified sequences</taxon>
        <taxon>metagenomes</taxon>
        <taxon>ecological metagenomes</taxon>
    </lineage>
</organism>
<evidence type="ECO:0000313" key="1">
    <source>
        <dbReference type="EMBL" id="CAB4920432.1"/>
    </source>
</evidence>
<accession>A0A6J7HLM2</accession>
<proteinExistence type="predicted"/>
<dbReference type="EMBL" id="CAFBNB010000020">
    <property type="protein sequence ID" value="CAB4920432.1"/>
    <property type="molecule type" value="Genomic_DNA"/>
</dbReference>
<gene>
    <name evidence="1" type="ORF">UFOPK3720_00192</name>
</gene>
<reference evidence="1" key="1">
    <citation type="submission" date="2020-05" db="EMBL/GenBank/DDBJ databases">
        <authorList>
            <person name="Chiriac C."/>
            <person name="Salcher M."/>
            <person name="Ghai R."/>
            <person name="Kavagutti S V."/>
        </authorList>
    </citation>
    <scope>NUCLEOTIDE SEQUENCE</scope>
</reference>
<sequence length="184" mass="18860">MQPQWDGIANFDTLTREITMRRHRLGSIALTSAILLGAPTLAGCGDAIQQGAEQIAEGAVGGEVDITDEGVTIEGEGGENLAMGSNLSLPDSWPTAVPVFEGGSLSVVSVSAGNANAMWTYEGSAEDALASYRAALESAGYVIETESAIGGLTVINANGDRYRIDATIGEVAGQTSITLTATPL</sequence>
<protein>
    <submittedName>
        <fullName evidence="1">Unannotated protein</fullName>
    </submittedName>
</protein>